<sequence length="61" mass="7430">MDGISWWVNKIYIVTKLKNYKVKLNGMIETDILVRHLTHIKLKLFCNLNVIKFEERLRWNV</sequence>
<reference evidence="1 2" key="1">
    <citation type="submission" date="2024-06" db="EMBL/GenBank/DDBJ databases">
        <title>Sorghum-associated microbial communities from plants grown in Nebraska, USA.</title>
        <authorList>
            <person name="Schachtman D."/>
        </authorList>
    </citation>
    <scope>NUCLEOTIDE SEQUENCE [LARGE SCALE GENOMIC DNA]</scope>
    <source>
        <strain evidence="1 2">736</strain>
    </source>
</reference>
<dbReference type="Proteomes" id="UP001549363">
    <property type="component" value="Unassembled WGS sequence"/>
</dbReference>
<organism evidence="1 2">
    <name type="scientific">Lysinibacillus parviboronicapiens</name>
    <dbReference type="NCBI Taxonomy" id="436516"/>
    <lineage>
        <taxon>Bacteria</taxon>
        <taxon>Bacillati</taxon>
        <taxon>Bacillota</taxon>
        <taxon>Bacilli</taxon>
        <taxon>Bacillales</taxon>
        <taxon>Bacillaceae</taxon>
        <taxon>Lysinibacillus</taxon>
    </lineage>
</organism>
<dbReference type="EMBL" id="JBEPSB010000010">
    <property type="protein sequence ID" value="MET4561274.1"/>
    <property type="molecule type" value="Genomic_DNA"/>
</dbReference>
<accession>A0ABV2PKU9</accession>
<comment type="caution">
    <text evidence="1">The sequence shown here is derived from an EMBL/GenBank/DDBJ whole genome shotgun (WGS) entry which is preliminary data.</text>
</comment>
<keyword evidence="2" id="KW-1185">Reference proteome</keyword>
<name>A0ABV2PKU9_9BACI</name>
<gene>
    <name evidence="1" type="ORF">ABIA69_002433</name>
</gene>
<evidence type="ECO:0000313" key="2">
    <source>
        <dbReference type="Proteomes" id="UP001549363"/>
    </source>
</evidence>
<evidence type="ECO:0000313" key="1">
    <source>
        <dbReference type="EMBL" id="MET4561274.1"/>
    </source>
</evidence>
<proteinExistence type="predicted"/>
<protein>
    <submittedName>
        <fullName evidence="1">Uncharacterized protein</fullName>
    </submittedName>
</protein>